<comment type="catalytic activity">
    <reaction evidence="1">
        <text>Endohydrolysis of beta-(1-&gt;4)-linkages between D-glucosamine residues in a partly acetylated chitosan.</text>
        <dbReference type="EC" id="3.2.1.132"/>
    </reaction>
</comment>
<evidence type="ECO:0000256" key="1">
    <source>
        <dbReference type="PIRNR" id="PIRNR036551"/>
    </source>
</evidence>
<dbReference type="Gene3D" id="1.20.141.10">
    <property type="entry name" value="Chitosanase, subunit A, domain 1"/>
    <property type="match status" value="1"/>
</dbReference>
<dbReference type="SUPFAM" id="SSF53955">
    <property type="entry name" value="Lysozyme-like"/>
    <property type="match status" value="1"/>
</dbReference>
<dbReference type="EC" id="3.2.1.132" evidence="1"/>
<keyword evidence="1" id="KW-0326">Glycosidase</keyword>
<comment type="function">
    <text evidence="1">Aids in the defense against invading fungal pathogens by degrading their cell wall chitosan.</text>
</comment>
<keyword evidence="2" id="KW-0812">Transmembrane</keyword>
<dbReference type="PROSITE" id="PS60000">
    <property type="entry name" value="CHITOSANASE_46_80"/>
    <property type="match status" value="1"/>
</dbReference>
<dbReference type="Proteomes" id="UP001596282">
    <property type="component" value="Unassembled WGS sequence"/>
</dbReference>
<dbReference type="Gene3D" id="3.30.386.10">
    <property type="entry name" value="Chitosanase, subunit A, domain 2"/>
    <property type="match status" value="1"/>
</dbReference>
<reference evidence="4" key="1">
    <citation type="journal article" date="2019" name="Int. J. Syst. Evol. Microbiol.">
        <title>The Global Catalogue of Microorganisms (GCM) 10K type strain sequencing project: providing services to taxonomists for standard genome sequencing and annotation.</title>
        <authorList>
            <consortium name="The Broad Institute Genomics Platform"/>
            <consortium name="The Broad Institute Genome Sequencing Center for Infectious Disease"/>
            <person name="Wu L."/>
            <person name="Ma J."/>
        </authorList>
    </citation>
    <scope>NUCLEOTIDE SEQUENCE [LARGE SCALE GENOMIC DNA]</scope>
    <source>
        <strain evidence="4">CCM 8933</strain>
    </source>
</reference>
<name>A0ABW1S4X2_9LACO</name>
<comment type="subcellular location">
    <subcellularLocation>
        <location evidence="1">Secreted</location>
    </subcellularLocation>
</comment>
<dbReference type="PIRSF" id="PIRSF036551">
    <property type="entry name" value="Chitosanase"/>
    <property type="match status" value="1"/>
</dbReference>
<evidence type="ECO:0000256" key="2">
    <source>
        <dbReference type="SAM" id="Phobius"/>
    </source>
</evidence>
<proteinExistence type="inferred from homology"/>
<evidence type="ECO:0000313" key="4">
    <source>
        <dbReference type="Proteomes" id="UP001596282"/>
    </source>
</evidence>
<evidence type="ECO:0000313" key="3">
    <source>
        <dbReference type="EMBL" id="MFC6182477.1"/>
    </source>
</evidence>
<gene>
    <name evidence="3" type="ORF">ACFP5Y_14660</name>
</gene>
<dbReference type="CDD" id="cd00978">
    <property type="entry name" value="chitosanase_GH46"/>
    <property type="match status" value="1"/>
</dbReference>
<dbReference type="InterPro" id="IPR000400">
    <property type="entry name" value="Glyco_hydro_46"/>
</dbReference>
<dbReference type="InterPro" id="IPR023346">
    <property type="entry name" value="Lysozyme-like_dom_sf"/>
</dbReference>
<organism evidence="3 4">
    <name type="scientific">Lactiplantibacillus daowaiensis</name>
    <dbReference type="NCBI Taxonomy" id="2559918"/>
    <lineage>
        <taxon>Bacteria</taxon>
        <taxon>Bacillati</taxon>
        <taxon>Bacillota</taxon>
        <taxon>Bacilli</taxon>
        <taxon>Lactobacillales</taxon>
        <taxon>Lactobacillaceae</taxon>
        <taxon>Lactiplantibacillus</taxon>
    </lineage>
</organism>
<accession>A0ABW1S4X2</accession>
<protein>
    <recommendedName>
        <fullName evidence="1">Chitosanase</fullName>
        <ecNumber evidence="1">3.2.1.132</ecNumber>
    </recommendedName>
</protein>
<keyword evidence="1" id="KW-0964">Secreted</keyword>
<feature type="transmembrane region" description="Helical" evidence="2">
    <location>
        <begin position="6"/>
        <end position="23"/>
    </location>
</feature>
<dbReference type="InterPro" id="IPR023099">
    <property type="entry name" value="Glyco_hydro_46_N"/>
</dbReference>
<keyword evidence="1" id="KW-0378">Hydrolase</keyword>
<comment type="caution">
    <text evidence="3">The sequence shown here is derived from an EMBL/GenBank/DDBJ whole genome shotgun (WGS) entry which is preliminary data.</text>
</comment>
<sequence length="271" mass="30563">MKKWGWLVGGIVVIGLVVGGYWWRCRQRTIATGDLRATTFALVSSAENSSLNYRQQYRYIEDIGDGRGYTAGIIGFTSGTGDLLRVVKTYQQLRPHNRLVAYLPALKRVNGTASHRGLGAKFVKAWHQAARDPRLVQAQDRVVDQMYLKPAIQAAKQDGLTPLGQYIYYDALVVHGPGNDATSFGGIRRAAKQRAKTPQQGGTATTYLRTFLTVRAKVMRQEAAHHDLSRLNTQWRFVQTHQDKLQLPLTWTMYGQSFRLTRAKLKQLETN</sequence>
<dbReference type="RefSeq" id="WP_137627282.1">
    <property type="nucleotide sequence ID" value="NZ_BJDJ01000001.1"/>
</dbReference>
<dbReference type="Pfam" id="PF01374">
    <property type="entry name" value="Glyco_hydro_46"/>
    <property type="match status" value="1"/>
</dbReference>
<keyword evidence="2" id="KW-0472">Membrane</keyword>
<keyword evidence="2" id="KW-1133">Transmembrane helix</keyword>
<keyword evidence="4" id="KW-1185">Reference proteome</keyword>
<dbReference type="EMBL" id="JBHSSC010000045">
    <property type="protein sequence ID" value="MFC6182477.1"/>
    <property type="molecule type" value="Genomic_DNA"/>
</dbReference>
<comment type="similarity">
    <text evidence="1">Belongs to the glycosyl hydrolase 46 family.</text>
</comment>